<evidence type="ECO:0000256" key="7">
    <source>
        <dbReference type="ARBA" id="ARBA00022989"/>
    </source>
</evidence>
<dbReference type="GO" id="GO:0055085">
    <property type="term" value="P:transmembrane transport"/>
    <property type="evidence" value="ECO:0007669"/>
    <property type="project" value="InterPro"/>
</dbReference>
<dbReference type="Pfam" id="PF12911">
    <property type="entry name" value="OppC_N"/>
    <property type="match status" value="1"/>
</dbReference>
<reference evidence="12 13" key="1">
    <citation type="submission" date="2022-03" db="EMBL/GenBank/DDBJ databases">
        <title>Novel taxa within the pig intestine.</title>
        <authorList>
            <person name="Wylensek D."/>
            <person name="Bishof K."/>
            <person name="Afrizal A."/>
            <person name="Clavel T."/>
        </authorList>
    </citation>
    <scope>NUCLEOTIDE SEQUENCE [LARGE SCALE GENOMIC DNA]</scope>
    <source>
        <strain evidence="12 13">CLA-KB-P133</strain>
    </source>
</reference>
<evidence type="ECO:0000256" key="1">
    <source>
        <dbReference type="ARBA" id="ARBA00004651"/>
    </source>
</evidence>
<dbReference type="InterPro" id="IPR025966">
    <property type="entry name" value="OppC_N"/>
</dbReference>
<gene>
    <name evidence="12" type="ORF">MOZ60_02185</name>
</gene>
<proteinExistence type="inferred from homology"/>
<dbReference type="Pfam" id="PF00528">
    <property type="entry name" value="BPD_transp_1"/>
    <property type="match status" value="1"/>
</dbReference>
<dbReference type="InterPro" id="IPR050366">
    <property type="entry name" value="BP-dependent_transpt_permease"/>
</dbReference>
<evidence type="ECO:0000256" key="10">
    <source>
        <dbReference type="RuleBase" id="RU363032"/>
    </source>
</evidence>
<keyword evidence="13" id="KW-1185">Reference proteome</keyword>
<dbReference type="GO" id="GO:0005886">
    <property type="term" value="C:plasma membrane"/>
    <property type="evidence" value="ECO:0007669"/>
    <property type="project" value="UniProtKB-SubCell"/>
</dbReference>
<name>A0AB35U249_9FIRM</name>
<keyword evidence="7 10" id="KW-1133">Transmembrane helix</keyword>
<evidence type="ECO:0000256" key="6">
    <source>
        <dbReference type="ARBA" id="ARBA00022927"/>
    </source>
</evidence>
<keyword evidence="3" id="KW-1003">Cell membrane</keyword>
<comment type="caution">
    <text evidence="12">The sequence shown here is derived from an EMBL/GenBank/DDBJ whole genome shotgun (WGS) entry which is preliminary data.</text>
</comment>
<dbReference type="EMBL" id="JALBUR010000003">
    <property type="protein sequence ID" value="MDX8418900.1"/>
    <property type="molecule type" value="Genomic_DNA"/>
</dbReference>
<dbReference type="InterPro" id="IPR000515">
    <property type="entry name" value="MetI-like"/>
</dbReference>
<dbReference type="PANTHER" id="PTHR43386:SF24">
    <property type="entry name" value="OLIGOPEPTIDE TRANSPORT SYSTEM PERMEASE PROTEIN AMID"/>
    <property type="match status" value="1"/>
</dbReference>
<dbReference type="PANTHER" id="PTHR43386">
    <property type="entry name" value="OLIGOPEPTIDE TRANSPORT SYSTEM PERMEASE PROTEIN APPC"/>
    <property type="match status" value="1"/>
</dbReference>
<organism evidence="12 13">
    <name type="scientific">Grylomicrobium aquisgranensis</name>
    <dbReference type="NCBI Taxonomy" id="2926318"/>
    <lineage>
        <taxon>Bacteria</taxon>
        <taxon>Bacillati</taxon>
        <taxon>Bacillota</taxon>
        <taxon>Erysipelotrichia</taxon>
        <taxon>Erysipelotrichales</taxon>
        <taxon>Erysipelotrichaceae</taxon>
        <taxon>Grylomicrobium</taxon>
    </lineage>
</organism>
<feature type="transmembrane region" description="Helical" evidence="10">
    <location>
        <begin position="191"/>
        <end position="220"/>
    </location>
</feature>
<evidence type="ECO:0000256" key="5">
    <source>
        <dbReference type="ARBA" id="ARBA00022856"/>
    </source>
</evidence>
<comment type="subcellular location">
    <subcellularLocation>
        <location evidence="1 10">Cell membrane</location>
        <topology evidence="1 10">Multi-pass membrane protein</topology>
    </subcellularLocation>
</comment>
<feature type="transmembrane region" description="Helical" evidence="10">
    <location>
        <begin position="55"/>
        <end position="75"/>
    </location>
</feature>
<evidence type="ECO:0000313" key="12">
    <source>
        <dbReference type="EMBL" id="MDX8418900.1"/>
    </source>
</evidence>
<dbReference type="RefSeq" id="WP_108774683.1">
    <property type="nucleotide sequence ID" value="NZ_JALBUR010000003.1"/>
</dbReference>
<evidence type="ECO:0000313" key="13">
    <source>
        <dbReference type="Proteomes" id="UP001286174"/>
    </source>
</evidence>
<keyword evidence="5" id="KW-0571">Peptide transport</keyword>
<dbReference type="GO" id="GO:0015031">
    <property type="term" value="P:protein transport"/>
    <property type="evidence" value="ECO:0007669"/>
    <property type="project" value="UniProtKB-KW"/>
</dbReference>
<dbReference type="Proteomes" id="UP001286174">
    <property type="component" value="Unassembled WGS sequence"/>
</dbReference>
<dbReference type="SUPFAM" id="SSF161098">
    <property type="entry name" value="MetI-like"/>
    <property type="match status" value="1"/>
</dbReference>
<evidence type="ECO:0000256" key="9">
    <source>
        <dbReference type="ARBA" id="ARBA00024202"/>
    </source>
</evidence>
<dbReference type="GO" id="GO:0015833">
    <property type="term" value="P:peptide transport"/>
    <property type="evidence" value="ECO:0007669"/>
    <property type="project" value="UniProtKB-KW"/>
</dbReference>
<feature type="transmembrane region" description="Helical" evidence="10">
    <location>
        <begin position="308"/>
        <end position="331"/>
    </location>
</feature>
<sequence>MSETSRPVLTDEVIDDYTEDDFQFVQQNEKLHDKVYKTTSYAHDVWVSFCKNKGAVVGMVIILIIIFFAIVGPMISGYSGEAINQAEQSLPPRIQGLAKLGIFAGKENGVNVYAQKGFTNVYHWFGTDTNGRDLFTRVWEGTRVSLIIAFAAAIIDIVIGMSYGLISGYFGGKVDMVMQRIVEVLNGIPTLVVVTLLGLVLPSGITSIVFALMITGWIGMSRIARAEMLKLKESEYVLASRTMGAKSFYIIFKDIMPNIFGQLIIMSMFSIPNAIFTEAFLSFVGLGIQPPQASLGSLISDGYKSMTVHPFILVAPIIVLALLMLSFNLFADGIRDAFDPNQKQG</sequence>
<comment type="similarity">
    <text evidence="9">Belongs to the binding-protein-dependent transport system permease family. OppBC subfamily.</text>
</comment>
<keyword evidence="4 10" id="KW-0812">Transmembrane</keyword>
<dbReference type="AlphaFoldDB" id="A0AB35U249"/>
<accession>A0AB35U249</accession>
<dbReference type="Gene3D" id="1.10.3720.10">
    <property type="entry name" value="MetI-like"/>
    <property type="match status" value="1"/>
</dbReference>
<keyword evidence="2 10" id="KW-0813">Transport</keyword>
<keyword evidence="6" id="KW-0653">Protein transport</keyword>
<evidence type="ECO:0000256" key="8">
    <source>
        <dbReference type="ARBA" id="ARBA00023136"/>
    </source>
</evidence>
<dbReference type="PROSITE" id="PS50928">
    <property type="entry name" value="ABC_TM1"/>
    <property type="match status" value="1"/>
</dbReference>
<keyword evidence="8 10" id="KW-0472">Membrane</keyword>
<evidence type="ECO:0000256" key="4">
    <source>
        <dbReference type="ARBA" id="ARBA00022692"/>
    </source>
</evidence>
<feature type="domain" description="ABC transmembrane type-1" evidence="11">
    <location>
        <begin position="142"/>
        <end position="331"/>
    </location>
</feature>
<evidence type="ECO:0000256" key="2">
    <source>
        <dbReference type="ARBA" id="ARBA00022448"/>
    </source>
</evidence>
<feature type="transmembrane region" description="Helical" evidence="10">
    <location>
        <begin position="146"/>
        <end position="171"/>
    </location>
</feature>
<feature type="transmembrane region" description="Helical" evidence="10">
    <location>
        <begin position="263"/>
        <end position="288"/>
    </location>
</feature>
<protein>
    <submittedName>
        <fullName evidence="12">ABC transporter permease</fullName>
    </submittedName>
</protein>
<evidence type="ECO:0000259" key="11">
    <source>
        <dbReference type="PROSITE" id="PS50928"/>
    </source>
</evidence>
<dbReference type="InterPro" id="IPR035906">
    <property type="entry name" value="MetI-like_sf"/>
</dbReference>
<evidence type="ECO:0000256" key="3">
    <source>
        <dbReference type="ARBA" id="ARBA00022475"/>
    </source>
</evidence>
<dbReference type="CDD" id="cd06261">
    <property type="entry name" value="TM_PBP2"/>
    <property type="match status" value="1"/>
</dbReference>